<evidence type="ECO:0000256" key="7">
    <source>
        <dbReference type="ARBA" id="ARBA00022840"/>
    </source>
</evidence>
<dbReference type="Gene3D" id="3.40.50.620">
    <property type="entry name" value="HUPs"/>
    <property type="match status" value="1"/>
</dbReference>
<dbReference type="SUPFAM" id="SSF54810">
    <property type="entry name" value="GMP synthetase C-terminal dimerisation domain"/>
    <property type="match status" value="1"/>
</dbReference>
<dbReference type="HAMAP" id="MF_00344">
    <property type="entry name" value="GMP_synthase"/>
    <property type="match status" value="1"/>
</dbReference>
<dbReference type="UniPathway" id="UPA00189">
    <property type="reaction ID" value="UER00296"/>
</dbReference>
<evidence type="ECO:0000259" key="9">
    <source>
        <dbReference type="PROSITE" id="PS51553"/>
    </source>
</evidence>
<proteinExistence type="inferred from homology"/>
<dbReference type="PROSITE" id="PS51553">
    <property type="entry name" value="GMPS_ATP_PPASE"/>
    <property type="match status" value="1"/>
</dbReference>
<dbReference type="InterPro" id="IPR022310">
    <property type="entry name" value="NAD/GMP_synthase"/>
</dbReference>
<keyword evidence="7" id="KW-0067">ATP-binding</keyword>
<evidence type="ECO:0000256" key="1">
    <source>
        <dbReference type="ARBA" id="ARBA00005153"/>
    </source>
</evidence>
<dbReference type="InterPro" id="IPR025777">
    <property type="entry name" value="GMPS_ATP_PPase_dom"/>
</dbReference>
<dbReference type="PROSITE" id="PS51273">
    <property type="entry name" value="GATASE_TYPE_1"/>
    <property type="match status" value="1"/>
</dbReference>
<dbReference type="PRINTS" id="PR00096">
    <property type="entry name" value="GATASE"/>
</dbReference>
<keyword evidence="8" id="KW-0315">Glutamine amidotransferase</keyword>
<dbReference type="GO" id="GO:0005829">
    <property type="term" value="C:cytosol"/>
    <property type="evidence" value="ECO:0007669"/>
    <property type="project" value="TreeGrafter"/>
</dbReference>
<sequence>MVNNDKILVLDFGSQYTQLIARRIRESKVYSEIFPFNASIEKIKSFNPKGIILSGGPSSVYDKGAPLPDTEVFKLGLPILGICYGMQLMAHCLGGRVAKAVKREYGKAELIVDDDADIFKKVSSRTRVWMSHGDKIERLPVGFYVIGHTDNSPIAAMANKNKRFYALQFHPEVVHTDEGKKILQNFVYDICRCRPTWTMKSFIETSKKEIKEKVGNNRVICGISGGVDSAVTAVLVHEAVGDALTCIFVDNGLLRAGEAKKVEDTLRKNFHMDIRVVDASDRFLKRLRGVKDPERKRKIIGNEFIKVFEAEAMNIKNVGFLAQGTLYPDVIESTSFKGPSAVIKSHHNVGGLLKKMKLKLVEPLRELFKDEVRLLGKELGMPDEIIHRHPFPGPGLAIRCIGDVTKSRIDILRKADVIVLEEIKNAGLYRKLWQAFAVLLPTKSVGVMGDERTYENVIAVRAVTSLDGMTADWAKIPYEVMERISNRIINEVKGVNRVVYDITSKPPGTIEWE</sequence>
<name>A0A5J4L1M7_9ZZZZ</name>
<dbReference type="InterPro" id="IPR004739">
    <property type="entry name" value="GMP_synth_GATase"/>
</dbReference>
<evidence type="ECO:0000313" key="10">
    <source>
        <dbReference type="EMBL" id="GER93663.1"/>
    </source>
</evidence>
<dbReference type="EC" id="6.3.5.2" evidence="2"/>
<keyword evidence="4" id="KW-0547">Nucleotide-binding</keyword>
<comment type="caution">
    <text evidence="10">The sequence shown here is derived from an EMBL/GenBank/DDBJ whole genome shotgun (WGS) entry which is preliminary data.</text>
</comment>
<gene>
    <name evidence="10" type="ORF">A45J_1417</name>
</gene>
<keyword evidence="6" id="KW-0658">Purine biosynthesis</keyword>
<keyword evidence="5" id="KW-0332">GMP biosynthesis</keyword>
<dbReference type="Gene3D" id="3.30.300.10">
    <property type="match status" value="1"/>
</dbReference>
<dbReference type="InterPro" id="IPR001674">
    <property type="entry name" value="GMP_synth_C"/>
</dbReference>
<dbReference type="AlphaFoldDB" id="A0A5J4L1M7"/>
<dbReference type="InterPro" id="IPR029062">
    <property type="entry name" value="Class_I_gatase-like"/>
</dbReference>
<dbReference type="CDD" id="cd01742">
    <property type="entry name" value="GATase1_GMP_Synthase"/>
    <property type="match status" value="1"/>
</dbReference>
<comment type="pathway">
    <text evidence="1">Purine metabolism; GMP biosynthesis; GMP from XMP (L-Gln route): step 1/1.</text>
</comment>
<evidence type="ECO:0000256" key="3">
    <source>
        <dbReference type="ARBA" id="ARBA00022598"/>
    </source>
</evidence>
<protein>
    <recommendedName>
        <fullName evidence="2">GMP synthase (glutamine-hydrolyzing)</fullName>
        <ecNumber evidence="2">6.3.5.2</ecNumber>
    </recommendedName>
</protein>
<organism evidence="10">
    <name type="scientific">hot springs metagenome</name>
    <dbReference type="NCBI Taxonomy" id="433727"/>
    <lineage>
        <taxon>unclassified sequences</taxon>
        <taxon>metagenomes</taxon>
        <taxon>ecological metagenomes</taxon>
    </lineage>
</organism>
<dbReference type="Gene3D" id="3.40.50.880">
    <property type="match status" value="1"/>
</dbReference>
<dbReference type="Pfam" id="PF00958">
    <property type="entry name" value="GMP_synt_C"/>
    <property type="match status" value="1"/>
</dbReference>
<dbReference type="FunFam" id="3.30.300.10:FF:000002">
    <property type="entry name" value="GMP synthase [glutamine-hydrolyzing]"/>
    <property type="match status" value="1"/>
</dbReference>
<reference evidence="10" key="1">
    <citation type="submission" date="2019-10" db="EMBL/GenBank/DDBJ databases">
        <title>Metagenomic sequencing of thiosulfate-disproportionating enrichment culture.</title>
        <authorList>
            <person name="Umezawa K."/>
            <person name="Kojima H."/>
            <person name="Fukui M."/>
        </authorList>
    </citation>
    <scope>NUCLEOTIDE SEQUENCE</scope>
    <source>
        <strain evidence="10">45J</strain>
    </source>
</reference>
<dbReference type="NCBIfam" id="TIGR00888">
    <property type="entry name" value="guaA_Nterm"/>
    <property type="match status" value="1"/>
</dbReference>
<dbReference type="NCBIfam" id="NF000848">
    <property type="entry name" value="PRK00074.1"/>
    <property type="match status" value="1"/>
</dbReference>
<evidence type="ECO:0000256" key="5">
    <source>
        <dbReference type="ARBA" id="ARBA00022749"/>
    </source>
</evidence>
<dbReference type="InterPro" id="IPR017926">
    <property type="entry name" value="GATASE"/>
</dbReference>
<dbReference type="Pfam" id="PF02540">
    <property type="entry name" value="NAD_synthase"/>
    <property type="match status" value="1"/>
</dbReference>
<dbReference type="PANTHER" id="PTHR11922:SF2">
    <property type="entry name" value="GMP SYNTHASE [GLUTAMINE-HYDROLYZING]"/>
    <property type="match status" value="1"/>
</dbReference>
<dbReference type="CDD" id="cd01997">
    <property type="entry name" value="GMP_synthase_C"/>
    <property type="match status" value="1"/>
</dbReference>
<dbReference type="NCBIfam" id="TIGR00884">
    <property type="entry name" value="guaA_Cterm"/>
    <property type="match status" value="1"/>
</dbReference>
<dbReference type="SUPFAM" id="SSF52402">
    <property type="entry name" value="Adenine nucleotide alpha hydrolases-like"/>
    <property type="match status" value="1"/>
</dbReference>
<evidence type="ECO:0000256" key="6">
    <source>
        <dbReference type="ARBA" id="ARBA00022755"/>
    </source>
</evidence>
<dbReference type="PRINTS" id="PR00097">
    <property type="entry name" value="ANTSNTHASEII"/>
</dbReference>
<dbReference type="EMBL" id="BLAB01000001">
    <property type="protein sequence ID" value="GER93663.1"/>
    <property type="molecule type" value="Genomic_DNA"/>
</dbReference>
<accession>A0A5J4L1M7</accession>
<dbReference type="FunFam" id="3.40.50.880:FF:000001">
    <property type="entry name" value="GMP synthase [glutamine-hydrolyzing]"/>
    <property type="match status" value="1"/>
</dbReference>
<dbReference type="PANTHER" id="PTHR11922">
    <property type="entry name" value="GMP SYNTHASE-RELATED"/>
    <property type="match status" value="1"/>
</dbReference>
<dbReference type="FunFam" id="3.40.50.620:FF:000001">
    <property type="entry name" value="GMP synthase [glutamine-hydrolyzing]"/>
    <property type="match status" value="1"/>
</dbReference>
<dbReference type="PRINTS" id="PR00099">
    <property type="entry name" value="CPSGATASE"/>
</dbReference>
<evidence type="ECO:0000256" key="2">
    <source>
        <dbReference type="ARBA" id="ARBA00012746"/>
    </source>
</evidence>
<dbReference type="GO" id="GO:0003921">
    <property type="term" value="F:GMP synthase activity"/>
    <property type="evidence" value="ECO:0007669"/>
    <property type="project" value="InterPro"/>
</dbReference>
<evidence type="ECO:0000256" key="8">
    <source>
        <dbReference type="ARBA" id="ARBA00022962"/>
    </source>
</evidence>
<dbReference type="SUPFAM" id="SSF52317">
    <property type="entry name" value="Class I glutamine amidotransferase-like"/>
    <property type="match status" value="1"/>
</dbReference>
<dbReference type="InterPro" id="IPR022955">
    <property type="entry name" value="GMP_synthase"/>
</dbReference>
<dbReference type="Pfam" id="PF00117">
    <property type="entry name" value="GATase"/>
    <property type="match status" value="1"/>
</dbReference>
<feature type="domain" description="GMPS ATP-PPase" evidence="9">
    <location>
        <begin position="197"/>
        <end position="388"/>
    </location>
</feature>
<keyword evidence="3" id="KW-0436">Ligase</keyword>
<dbReference type="GO" id="GO:0005524">
    <property type="term" value="F:ATP binding"/>
    <property type="evidence" value="ECO:0007669"/>
    <property type="project" value="UniProtKB-KW"/>
</dbReference>
<dbReference type="InterPro" id="IPR014729">
    <property type="entry name" value="Rossmann-like_a/b/a_fold"/>
</dbReference>
<evidence type="ECO:0000256" key="4">
    <source>
        <dbReference type="ARBA" id="ARBA00022741"/>
    </source>
</evidence>